<dbReference type="GO" id="GO:0005634">
    <property type="term" value="C:nucleus"/>
    <property type="evidence" value="ECO:0007669"/>
    <property type="project" value="UniProtKB-SubCell"/>
</dbReference>
<organism evidence="20">
    <name type="scientific">Tabanus bromius</name>
    <name type="common">Band-eyed brown horse fly</name>
    <dbReference type="NCBI Taxonomy" id="304241"/>
    <lineage>
        <taxon>Eukaryota</taxon>
        <taxon>Metazoa</taxon>
        <taxon>Ecdysozoa</taxon>
        <taxon>Arthropoda</taxon>
        <taxon>Hexapoda</taxon>
        <taxon>Insecta</taxon>
        <taxon>Pterygota</taxon>
        <taxon>Neoptera</taxon>
        <taxon>Endopterygota</taxon>
        <taxon>Diptera</taxon>
        <taxon>Brachycera</taxon>
        <taxon>Tabanomorpha</taxon>
        <taxon>Tabanoidea</taxon>
        <taxon>Tabanidae</taxon>
        <taxon>Tabanus</taxon>
    </lineage>
</organism>
<keyword evidence="16 18" id="KW-0234">DNA repair</keyword>
<evidence type="ECO:0000256" key="11">
    <source>
        <dbReference type="ARBA" id="ARBA00022771"/>
    </source>
</evidence>
<dbReference type="Pfam" id="PF08746">
    <property type="entry name" value="zf-RING-like"/>
    <property type="match status" value="1"/>
</dbReference>
<keyword evidence="13 18" id="KW-0862">Zinc</keyword>
<dbReference type="GO" id="GO:0061630">
    <property type="term" value="F:ubiquitin protein ligase activity"/>
    <property type="evidence" value="ECO:0007669"/>
    <property type="project" value="UniProtKB-EC"/>
</dbReference>
<comment type="subunit">
    <text evidence="18">Component of the Smc5-Smc6 complex.</text>
</comment>
<evidence type="ECO:0000256" key="16">
    <source>
        <dbReference type="ARBA" id="ARBA00023204"/>
    </source>
</evidence>
<evidence type="ECO:0000256" key="17">
    <source>
        <dbReference type="ARBA" id="ARBA00023242"/>
    </source>
</evidence>
<protein>
    <recommendedName>
        <fullName evidence="6 18">Non-structural maintenance of chromosomes element 1 homolog</fullName>
        <ecNumber evidence="5 18">2.3.2.27</ecNumber>
    </recommendedName>
</protein>
<keyword evidence="14" id="KW-0832">Ubl conjugation</keyword>
<dbReference type="Pfam" id="PF07574">
    <property type="entry name" value="SMC_Nse1"/>
    <property type="match status" value="1"/>
</dbReference>
<dbReference type="Gene3D" id="3.30.40.10">
    <property type="entry name" value="Zinc/RING finger domain, C3HC4 (zinc finger)"/>
    <property type="match status" value="1"/>
</dbReference>
<evidence type="ECO:0000313" key="20">
    <source>
        <dbReference type="EMBL" id="JAI15332.1"/>
    </source>
</evidence>
<evidence type="ECO:0000256" key="15">
    <source>
        <dbReference type="ARBA" id="ARBA00023172"/>
    </source>
</evidence>
<evidence type="ECO:0000256" key="8">
    <source>
        <dbReference type="ARBA" id="ARBA00022679"/>
    </source>
</evidence>
<dbReference type="GO" id="GO:0030915">
    <property type="term" value="C:Smc5-Smc6 complex"/>
    <property type="evidence" value="ECO:0007669"/>
    <property type="project" value="UniProtKB-UniRule"/>
</dbReference>
<dbReference type="PROSITE" id="PS50081">
    <property type="entry name" value="ZF_DAG_PE_2"/>
    <property type="match status" value="1"/>
</dbReference>
<dbReference type="Gene3D" id="1.10.10.10">
    <property type="entry name" value="Winged helix-like DNA-binding domain superfamily/Winged helix DNA-binding domain"/>
    <property type="match status" value="1"/>
</dbReference>
<keyword evidence="11 18" id="KW-0863">Zinc-finger</keyword>
<dbReference type="AlphaFoldDB" id="A0A0K8TLT2"/>
<dbReference type="InterPro" id="IPR013083">
    <property type="entry name" value="Znf_RING/FYVE/PHD"/>
</dbReference>
<evidence type="ECO:0000256" key="13">
    <source>
        <dbReference type="ARBA" id="ARBA00022833"/>
    </source>
</evidence>
<keyword evidence="17 18" id="KW-0539">Nucleus</keyword>
<dbReference type="InterPro" id="IPR011513">
    <property type="entry name" value="Nse1"/>
</dbReference>
<keyword evidence="15 18" id="KW-0233">DNA recombination</keyword>
<dbReference type="InterPro" id="IPR002219">
    <property type="entry name" value="PKC_DAG/PE"/>
</dbReference>
<evidence type="ECO:0000256" key="3">
    <source>
        <dbReference type="ARBA" id="ARBA00004286"/>
    </source>
</evidence>
<dbReference type="InterPro" id="IPR046349">
    <property type="entry name" value="C1-like_sf"/>
</dbReference>
<evidence type="ECO:0000256" key="7">
    <source>
        <dbReference type="ARBA" id="ARBA00022454"/>
    </source>
</evidence>
<sequence>YSNRHRSFLQACAAHGTLSQTQAMKILNSVNGNVLDDESLTVEDLHTVINEINRQINPFDQEIKFIRHDILNKTFIVFSHTSESNINKFQSAYTEHERNYFRIILKEIACTEGYFINPIVALNATQELKVKNFSKNRAEQLLDEWCDLGYLVNKDNNIYFGPKIIADFSNNLKVNFPDSIVDCQLCKMIVFWGVECDQCDAKFHRECMKKFVRRVLKCAACDAPWNTRLSQD</sequence>
<keyword evidence="9 18" id="KW-0479">Metal-binding</keyword>
<dbReference type="PANTHER" id="PTHR20973">
    <property type="entry name" value="NON-SMC ELEMENT 1-RELATED"/>
    <property type="match status" value="1"/>
</dbReference>
<keyword evidence="10 18" id="KW-0227">DNA damage</keyword>
<keyword evidence="12 18" id="KW-0833">Ubl conjugation pathway</keyword>
<keyword evidence="8 18" id="KW-0808">Transferase</keyword>
<evidence type="ECO:0000256" key="4">
    <source>
        <dbReference type="ARBA" id="ARBA00010258"/>
    </source>
</evidence>
<comment type="subcellular location">
    <subcellularLocation>
        <location evidence="3">Chromosome</location>
    </subcellularLocation>
    <subcellularLocation>
        <location evidence="2 18">Nucleus</location>
    </subcellularLocation>
</comment>
<evidence type="ECO:0000256" key="9">
    <source>
        <dbReference type="ARBA" id="ARBA00022723"/>
    </source>
</evidence>
<evidence type="ECO:0000256" key="10">
    <source>
        <dbReference type="ARBA" id="ARBA00022763"/>
    </source>
</evidence>
<evidence type="ECO:0000256" key="14">
    <source>
        <dbReference type="ARBA" id="ARBA00022843"/>
    </source>
</evidence>
<keyword evidence="7" id="KW-0158">Chromosome</keyword>
<evidence type="ECO:0000256" key="2">
    <source>
        <dbReference type="ARBA" id="ARBA00004123"/>
    </source>
</evidence>
<comment type="catalytic activity">
    <reaction evidence="1 18">
        <text>S-ubiquitinyl-[E2 ubiquitin-conjugating enzyme]-L-cysteine + [acceptor protein]-L-lysine = [E2 ubiquitin-conjugating enzyme]-L-cysteine + N(6)-ubiquitinyl-[acceptor protein]-L-lysine.</text>
        <dbReference type="EC" id="2.3.2.27"/>
    </reaction>
</comment>
<name>A0A0K8TLT2_TABBR</name>
<reference evidence="20" key="1">
    <citation type="journal article" date="2015" name="Insect Biochem. Mol. Biol.">
        <title>An insight into the sialome of the horse fly, Tabanus bromius.</title>
        <authorList>
            <person name="Ribeiro J.M."/>
            <person name="Kazimirova M."/>
            <person name="Takac P."/>
            <person name="Andersen J.F."/>
            <person name="Francischetti I.M."/>
        </authorList>
    </citation>
    <scope>NUCLEOTIDE SEQUENCE</scope>
</reference>
<evidence type="ECO:0000256" key="12">
    <source>
        <dbReference type="ARBA" id="ARBA00022786"/>
    </source>
</evidence>
<comment type="similarity">
    <text evidence="4 18">Belongs to the NSE1 family.</text>
</comment>
<accession>A0A0K8TLT2</accession>
<proteinExistence type="evidence at transcript level"/>
<dbReference type="PANTHER" id="PTHR20973:SF0">
    <property type="entry name" value="NON-STRUCTURAL MAINTENANCE OF CHROMOSOMES ELEMENT 1 HOMOLOG"/>
    <property type="match status" value="1"/>
</dbReference>
<dbReference type="InterPro" id="IPR036388">
    <property type="entry name" value="WH-like_DNA-bd_sf"/>
</dbReference>
<dbReference type="EMBL" id="GDAI01002271">
    <property type="protein sequence ID" value="JAI15332.1"/>
    <property type="molecule type" value="mRNA"/>
</dbReference>
<feature type="domain" description="Phorbol-ester/DAG-type" evidence="19">
    <location>
        <begin position="169"/>
        <end position="218"/>
    </location>
</feature>
<dbReference type="GO" id="GO:0008270">
    <property type="term" value="F:zinc ion binding"/>
    <property type="evidence" value="ECO:0007669"/>
    <property type="project" value="UniProtKB-KW"/>
</dbReference>
<dbReference type="EC" id="2.3.2.27" evidence="5 18"/>
<evidence type="ECO:0000256" key="5">
    <source>
        <dbReference type="ARBA" id="ARBA00012483"/>
    </source>
</evidence>
<feature type="non-terminal residue" evidence="20">
    <location>
        <position position="1"/>
    </location>
</feature>
<evidence type="ECO:0000259" key="19">
    <source>
        <dbReference type="PROSITE" id="PS50081"/>
    </source>
</evidence>
<evidence type="ECO:0000256" key="18">
    <source>
        <dbReference type="RuleBase" id="RU368018"/>
    </source>
</evidence>
<evidence type="ECO:0000256" key="6">
    <source>
        <dbReference type="ARBA" id="ARBA00019422"/>
    </source>
</evidence>
<dbReference type="SUPFAM" id="SSF57889">
    <property type="entry name" value="Cysteine-rich domain"/>
    <property type="match status" value="1"/>
</dbReference>
<dbReference type="Gene3D" id="3.90.1150.220">
    <property type="match status" value="1"/>
</dbReference>
<dbReference type="InterPro" id="IPR014857">
    <property type="entry name" value="Nse1_RING_C4HC3-type"/>
</dbReference>
<dbReference type="GO" id="GO:0000724">
    <property type="term" value="P:double-strand break repair via homologous recombination"/>
    <property type="evidence" value="ECO:0007669"/>
    <property type="project" value="TreeGrafter"/>
</dbReference>
<evidence type="ECO:0000256" key="1">
    <source>
        <dbReference type="ARBA" id="ARBA00000900"/>
    </source>
</evidence>